<feature type="transmembrane region" description="Helical" evidence="1">
    <location>
        <begin position="24"/>
        <end position="42"/>
    </location>
</feature>
<evidence type="ECO:0000313" key="4">
    <source>
        <dbReference type="Proteomes" id="UP000886814"/>
    </source>
</evidence>
<dbReference type="Pfam" id="PF00899">
    <property type="entry name" value="ThiF"/>
    <property type="match status" value="1"/>
</dbReference>
<reference evidence="3" key="1">
    <citation type="journal article" date="2021" name="PeerJ">
        <title>Extensive microbial diversity within the chicken gut microbiome revealed by metagenomics and culture.</title>
        <authorList>
            <person name="Gilroy R."/>
            <person name="Ravi A."/>
            <person name="Getino M."/>
            <person name="Pursley I."/>
            <person name="Horton D.L."/>
            <person name="Alikhan N.F."/>
            <person name="Baker D."/>
            <person name="Gharbi K."/>
            <person name="Hall N."/>
            <person name="Watson M."/>
            <person name="Adriaenssens E.M."/>
            <person name="Foster-Nyarko E."/>
            <person name="Jarju S."/>
            <person name="Secka A."/>
            <person name="Antonio M."/>
            <person name="Oren A."/>
            <person name="Chaudhuri R.R."/>
            <person name="La Ragione R."/>
            <person name="Hildebrand F."/>
            <person name="Pallen M.J."/>
        </authorList>
    </citation>
    <scope>NUCLEOTIDE SEQUENCE</scope>
    <source>
        <strain evidence="3">CHK195-9823</strain>
    </source>
</reference>
<proteinExistence type="predicted"/>
<evidence type="ECO:0000313" key="3">
    <source>
        <dbReference type="EMBL" id="HIV39764.1"/>
    </source>
</evidence>
<feature type="domain" description="THIF-type NAD/FAD binding fold" evidence="2">
    <location>
        <begin position="2"/>
        <end position="232"/>
    </location>
</feature>
<dbReference type="SUPFAM" id="SSF69572">
    <property type="entry name" value="Activating enzymes of the ubiquitin-like proteins"/>
    <property type="match status" value="1"/>
</dbReference>
<protein>
    <submittedName>
        <fullName evidence="3">HesA/MoeB/ThiF family protein</fullName>
    </submittedName>
</protein>
<dbReference type="EMBL" id="DXIQ01000086">
    <property type="protein sequence ID" value="HIV39764.1"/>
    <property type="molecule type" value="Genomic_DNA"/>
</dbReference>
<name>A0A9D1TGB9_9FIRM</name>
<dbReference type="PANTHER" id="PTHR10953">
    <property type="entry name" value="UBIQUITIN-ACTIVATING ENZYME E1"/>
    <property type="match status" value="1"/>
</dbReference>
<dbReference type="Gene3D" id="3.40.50.720">
    <property type="entry name" value="NAD(P)-binding Rossmann-like Domain"/>
    <property type="match status" value="1"/>
</dbReference>
<organism evidence="3 4">
    <name type="scientific">Candidatus Blautia stercorigallinarum</name>
    <dbReference type="NCBI Taxonomy" id="2838501"/>
    <lineage>
        <taxon>Bacteria</taxon>
        <taxon>Bacillati</taxon>
        <taxon>Bacillota</taxon>
        <taxon>Clostridia</taxon>
        <taxon>Lachnospirales</taxon>
        <taxon>Lachnospiraceae</taxon>
        <taxon>Blautia</taxon>
    </lineage>
</organism>
<dbReference type="AlphaFoldDB" id="A0A9D1TGB9"/>
<dbReference type="InterPro" id="IPR045886">
    <property type="entry name" value="ThiF/MoeB/HesA"/>
</dbReference>
<dbReference type="Proteomes" id="UP000886814">
    <property type="component" value="Unassembled WGS sequence"/>
</dbReference>
<dbReference type="PANTHER" id="PTHR10953:SF102">
    <property type="entry name" value="ADENYLYLTRANSFERASE AND SULFURTRANSFERASE MOCS3"/>
    <property type="match status" value="1"/>
</dbReference>
<reference evidence="3" key="2">
    <citation type="submission" date="2021-04" db="EMBL/GenBank/DDBJ databases">
        <authorList>
            <person name="Gilroy R."/>
        </authorList>
    </citation>
    <scope>NUCLEOTIDE SEQUENCE</scope>
    <source>
        <strain evidence="3">CHK195-9823</strain>
    </source>
</reference>
<keyword evidence="1" id="KW-0812">Transmembrane</keyword>
<sequence length="249" mass="27290">MYERQMILPEIGEEGQRRIRESRVTVIGAGGLGSPVALYLWYAGVGKLRIIDGDRVSLSNLNRQILYGKEDLGKAKSQSSVRHLSDLRKGEGQEAEGIECFFKEENGRELLADSQVVVDCVDNQKTRLAANKICISMGIPLVEGGVHGFYGYVMTVGKDSACLGCLGYRREEGRDDVPALGPAAGVIGSLQAMEALKLITGAGKPLYNRILSYDGLEGEFDIVPVFPDPECPFHQRKTDRTKKRNGEVL</sequence>
<dbReference type="GO" id="GO:0005737">
    <property type="term" value="C:cytoplasm"/>
    <property type="evidence" value="ECO:0007669"/>
    <property type="project" value="TreeGrafter"/>
</dbReference>
<evidence type="ECO:0000256" key="1">
    <source>
        <dbReference type="SAM" id="Phobius"/>
    </source>
</evidence>
<keyword evidence="1" id="KW-1133">Transmembrane helix</keyword>
<dbReference type="GO" id="GO:0008641">
    <property type="term" value="F:ubiquitin-like modifier activating enzyme activity"/>
    <property type="evidence" value="ECO:0007669"/>
    <property type="project" value="InterPro"/>
</dbReference>
<dbReference type="InterPro" id="IPR035985">
    <property type="entry name" value="Ubiquitin-activating_enz"/>
</dbReference>
<evidence type="ECO:0000259" key="2">
    <source>
        <dbReference type="Pfam" id="PF00899"/>
    </source>
</evidence>
<comment type="caution">
    <text evidence="3">The sequence shown here is derived from an EMBL/GenBank/DDBJ whole genome shotgun (WGS) entry which is preliminary data.</text>
</comment>
<dbReference type="GO" id="GO:0004792">
    <property type="term" value="F:thiosulfate-cyanide sulfurtransferase activity"/>
    <property type="evidence" value="ECO:0007669"/>
    <property type="project" value="TreeGrafter"/>
</dbReference>
<accession>A0A9D1TGB9</accession>
<dbReference type="CDD" id="cd00757">
    <property type="entry name" value="ThiF_MoeB_HesA_family"/>
    <property type="match status" value="1"/>
</dbReference>
<gene>
    <name evidence="3" type="ORF">H9747_12355</name>
</gene>
<dbReference type="InterPro" id="IPR000594">
    <property type="entry name" value="ThiF_NAD_FAD-bd"/>
</dbReference>
<dbReference type="GO" id="GO:0016779">
    <property type="term" value="F:nucleotidyltransferase activity"/>
    <property type="evidence" value="ECO:0007669"/>
    <property type="project" value="TreeGrafter"/>
</dbReference>
<keyword evidence="1" id="KW-0472">Membrane</keyword>